<comment type="catalytic activity">
    <reaction evidence="2">
        <text>2 GTP = 3',3'-c-di-GMP + 2 diphosphate</text>
        <dbReference type="Rhea" id="RHEA:24898"/>
        <dbReference type="ChEBI" id="CHEBI:33019"/>
        <dbReference type="ChEBI" id="CHEBI:37565"/>
        <dbReference type="ChEBI" id="CHEBI:58805"/>
        <dbReference type="EC" id="2.7.7.65"/>
    </reaction>
</comment>
<dbReference type="SUPFAM" id="SSF158472">
    <property type="entry name" value="HAMP domain-like"/>
    <property type="match status" value="1"/>
</dbReference>
<dbReference type="RefSeq" id="WP_160738431.1">
    <property type="nucleotide sequence ID" value="NZ_WTYQ01000001.1"/>
</dbReference>
<dbReference type="SMART" id="SM00267">
    <property type="entry name" value="GGDEF"/>
    <property type="match status" value="1"/>
</dbReference>
<dbReference type="GO" id="GO:1902201">
    <property type="term" value="P:negative regulation of bacterial-type flagellum-dependent cell motility"/>
    <property type="evidence" value="ECO:0007669"/>
    <property type="project" value="TreeGrafter"/>
</dbReference>
<dbReference type="CDD" id="cd18774">
    <property type="entry name" value="PDC2_HK_sensor"/>
    <property type="match status" value="1"/>
</dbReference>
<evidence type="ECO:0000259" key="5">
    <source>
        <dbReference type="PROSITE" id="PS50887"/>
    </source>
</evidence>
<dbReference type="Gene3D" id="3.30.70.270">
    <property type="match status" value="1"/>
</dbReference>
<feature type="domain" description="GGDEF" evidence="5">
    <location>
        <begin position="517"/>
        <end position="650"/>
    </location>
</feature>
<dbReference type="Pfam" id="PF00672">
    <property type="entry name" value="HAMP"/>
    <property type="match status" value="1"/>
</dbReference>
<feature type="domain" description="HAMP" evidence="4">
    <location>
        <begin position="409"/>
        <end position="467"/>
    </location>
</feature>
<dbReference type="OrthoDB" id="384661at2"/>
<dbReference type="PROSITE" id="PS50885">
    <property type="entry name" value="HAMP"/>
    <property type="match status" value="1"/>
</dbReference>
<gene>
    <name evidence="6" type="ORF">GRI39_04430</name>
</gene>
<reference evidence="6 7" key="1">
    <citation type="submission" date="2019-12" db="EMBL/GenBank/DDBJ databases">
        <title>Genomic-based taxomic classification of the family Erythrobacteraceae.</title>
        <authorList>
            <person name="Xu L."/>
        </authorList>
    </citation>
    <scope>NUCLEOTIDE SEQUENCE [LARGE SCALE GENOMIC DNA]</scope>
    <source>
        <strain evidence="6 7">DSM 18604</strain>
    </source>
</reference>
<keyword evidence="3" id="KW-1133">Transmembrane helix</keyword>
<evidence type="ECO:0000259" key="4">
    <source>
        <dbReference type="PROSITE" id="PS50885"/>
    </source>
</evidence>
<feature type="transmembrane region" description="Helical" evidence="3">
    <location>
        <begin position="386"/>
        <end position="407"/>
    </location>
</feature>
<feature type="transmembrane region" description="Helical" evidence="3">
    <location>
        <begin position="35"/>
        <end position="59"/>
    </location>
</feature>
<dbReference type="AlphaFoldDB" id="A0A845A8E2"/>
<dbReference type="InterPro" id="IPR000160">
    <property type="entry name" value="GGDEF_dom"/>
</dbReference>
<evidence type="ECO:0000313" key="6">
    <source>
        <dbReference type="EMBL" id="MXP25291.1"/>
    </source>
</evidence>
<dbReference type="GO" id="GO:0043709">
    <property type="term" value="P:cell adhesion involved in single-species biofilm formation"/>
    <property type="evidence" value="ECO:0007669"/>
    <property type="project" value="TreeGrafter"/>
</dbReference>
<comment type="caution">
    <text evidence="6">The sequence shown here is derived from an EMBL/GenBank/DDBJ whole genome shotgun (WGS) entry which is preliminary data.</text>
</comment>
<keyword evidence="7" id="KW-1185">Reference proteome</keyword>
<evidence type="ECO:0000256" key="3">
    <source>
        <dbReference type="SAM" id="Phobius"/>
    </source>
</evidence>
<dbReference type="InterPro" id="IPR003660">
    <property type="entry name" value="HAMP_dom"/>
</dbReference>
<dbReference type="Pfam" id="PF00990">
    <property type="entry name" value="GGDEF"/>
    <property type="match status" value="1"/>
</dbReference>
<dbReference type="GO" id="GO:0007165">
    <property type="term" value="P:signal transduction"/>
    <property type="evidence" value="ECO:0007669"/>
    <property type="project" value="InterPro"/>
</dbReference>
<dbReference type="PANTHER" id="PTHR45138">
    <property type="entry name" value="REGULATORY COMPONENTS OF SENSORY TRANSDUCTION SYSTEM"/>
    <property type="match status" value="1"/>
</dbReference>
<organism evidence="6 7">
    <name type="scientific">Altericroceibacterium indicum</name>
    <dbReference type="NCBI Taxonomy" id="374177"/>
    <lineage>
        <taxon>Bacteria</taxon>
        <taxon>Pseudomonadati</taxon>
        <taxon>Pseudomonadota</taxon>
        <taxon>Alphaproteobacteria</taxon>
        <taxon>Sphingomonadales</taxon>
        <taxon>Erythrobacteraceae</taxon>
        <taxon>Altericroceibacterium</taxon>
    </lineage>
</organism>
<sequence>MKLRGKIGRFSATLRRHAKTSPQEEGASGSLVSHIILRMVVISLLGAFAMAAIAFVFLYRQAERQELENLRDYVGERGSAESQLFAHAQHDVKLFRRAYLSAYADNDPRPVINFDRYYLSMPDGTVRLRPEFYYGYRDQDGLLHSGTTGFVGKEALPLNDDLKRRLVLAYRLVDEFSPAWMNDFTNLHVTLPEGALIAHWPAIPWGLEADSSLELTTRPVITTTQKANDPDRHPIWAGIYFDKSLKDWMGSYMLPVDAPNGRQLASINVDIALGELVRLITRKSADGSYLMILTRDGKVIAHPDHMEELSESSGETGVTDLGDADLISIYSQLKRSHVPQDGSPVIVDDPEVGAYLGVTELNDGGWWLVQVYPHTIVSGDVNRASYVLLLLLIGLAGLLIFAFAIVLKRNIARPLKALKQACEMISLGEYKAVGAGNAAMPEQRRDEIGLLSRSFRHMAKQIDYASEELEQAVISRTSDLRKANQKLNELSFRDALTHAYNRRAFDRDLAKAAKDGGTVVLALFDVDHFKLYNDTYGHAAGDEALRRVVSILQIAMPDARIYRYGGEEIAALIYRQTIAEGEAALSNAASAVAQVAIPHRSCRLGFITISGGVVPLAFFEGDGDAALKAVDRALYEAKSTGRNRMIKGRVRKVKARLGQTLGGE</sequence>
<evidence type="ECO:0000313" key="7">
    <source>
        <dbReference type="Proteomes" id="UP000460561"/>
    </source>
</evidence>
<dbReference type="PANTHER" id="PTHR45138:SF9">
    <property type="entry name" value="DIGUANYLATE CYCLASE DGCM-RELATED"/>
    <property type="match status" value="1"/>
</dbReference>
<keyword evidence="3" id="KW-0812">Transmembrane</keyword>
<dbReference type="GO" id="GO:0005886">
    <property type="term" value="C:plasma membrane"/>
    <property type="evidence" value="ECO:0007669"/>
    <property type="project" value="TreeGrafter"/>
</dbReference>
<protein>
    <recommendedName>
        <fullName evidence="1">diguanylate cyclase</fullName>
        <ecNumber evidence="1">2.7.7.65</ecNumber>
    </recommendedName>
</protein>
<accession>A0A845A8E2</accession>
<dbReference type="CDD" id="cd01949">
    <property type="entry name" value="GGDEF"/>
    <property type="match status" value="1"/>
</dbReference>
<dbReference type="CDD" id="cd06225">
    <property type="entry name" value="HAMP"/>
    <property type="match status" value="1"/>
</dbReference>
<proteinExistence type="predicted"/>
<dbReference type="EMBL" id="WTYQ01000001">
    <property type="protein sequence ID" value="MXP25291.1"/>
    <property type="molecule type" value="Genomic_DNA"/>
</dbReference>
<evidence type="ECO:0000256" key="1">
    <source>
        <dbReference type="ARBA" id="ARBA00012528"/>
    </source>
</evidence>
<name>A0A845A8E2_9SPHN</name>
<dbReference type="NCBIfam" id="TIGR00254">
    <property type="entry name" value="GGDEF"/>
    <property type="match status" value="1"/>
</dbReference>
<dbReference type="InterPro" id="IPR029787">
    <property type="entry name" value="Nucleotide_cyclase"/>
</dbReference>
<evidence type="ECO:0000256" key="2">
    <source>
        <dbReference type="ARBA" id="ARBA00034247"/>
    </source>
</evidence>
<keyword evidence="3" id="KW-0472">Membrane</keyword>
<dbReference type="Proteomes" id="UP000460561">
    <property type="component" value="Unassembled WGS sequence"/>
</dbReference>
<dbReference type="Gene3D" id="6.10.340.10">
    <property type="match status" value="1"/>
</dbReference>
<dbReference type="SMART" id="SM00304">
    <property type="entry name" value="HAMP"/>
    <property type="match status" value="1"/>
</dbReference>
<dbReference type="Gene3D" id="3.30.450.20">
    <property type="entry name" value="PAS domain"/>
    <property type="match status" value="2"/>
</dbReference>
<dbReference type="InterPro" id="IPR043128">
    <property type="entry name" value="Rev_trsase/Diguanyl_cyclase"/>
</dbReference>
<dbReference type="EC" id="2.7.7.65" evidence="1"/>
<dbReference type="GO" id="GO:0052621">
    <property type="term" value="F:diguanylate cyclase activity"/>
    <property type="evidence" value="ECO:0007669"/>
    <property type="project" value="UniProtKB-EC"/>
</dbReference>
<dbReference type="PROSITE" id="PS50887">
    <property type="entry name" value="GGDEF"/>
    <property type="match status" value="1"/>
</dbReference>
<dbReference type="InterPro" id="IPR050469">
    <property type="entry name" value="Diguanylate_Cyclase"/>
</dbReference>
<dbReference type="SUPFAM" id="SSF55073">
    <property type="entry name" value="Nucleotide cyclase"/>
    <property type="match status" value="1"/>
</dbReference>